<dbReference type="RefSeq" id="WP_052566075.1">
    <property type="nucleotide sequence ID" value="NZ_JQKF01000012.1"/>
</dbReference>
<protein>
    <recommendedName>
        <fullName evidence="3">Carboxylic ester hydrolase</fullName>
        <ecNumber evidence="3">3.1.1.-</ecNumber>
    </recommendedName>
</protein>
<feature type="domain" description="Carboxylesterase type B" evidence="4">
    <location>
        <begin position="5"/>
        <end position="492"/>
    </location>
</feature>
<dbReference type="GeneID" id="78372889"/>
<keyword evidence="6" id="KW-1185">Reference proteome</keyword>
<dbReference type="InterPro" id="IPR050309">
    <property type="entry name" value="Type-B_Carboxylest/Lipase"/>
</dbReference>
<dbReference type="AlphaFoldDB" id="A0A0D8FW75"/>
<evidence type="ECO:0000256" key="3">
    <source>
        <dbReference type="RuleBase" id="RU361235"/>
    </source>
</evidence>
<dbReference type="EC" id="3.1.1.-" evidence="3"/>
<dbReference type="InterPro" id="IPR029058">
    <property type="entry name" value="AB_hydrolase_fold"/>
</dbReference>
<sequence length="508" mass="54214">MRERKNVVATKYGLVEGTTEGPNRLWRGIRYAAPPTGGLRYRPPQSPEPWSGVRLVDHPGHIAWQGRSIDPSAGAPASEDFDEDCLFINVSSPVTPSPDPQGYPVMVWIHGGGYTQGSGRETPVGDGEAFVSRGMVVVSFNYRLGSLGFLDLSEFLGDSERDSGAVGLLDQIFALQWVRDNIIGFGGDPNRITIYGVSAGAKSVANLLASPLSSGLAQQAISGSGGADHVATRPQAARLSRRYLRELGLTEANAHKLRAIPADDLIAAQEEIASGARAIWVWRPTLGSSALPIAPLNAIAAGSAAGVKVVAGSNGNEGVTYSLLDSSAGEQAEGVLTNLFGSDRAHIIIDAYRVARPDLNHDDIGIAILGDERYGIPTRRLAIAQSMNAPVWRYRYDGCPPGLPPQLAGGHGLDMFAIWNAHDFATQAPDDPQAQLCLAMADAVSSFIITGTPNAQPLPTWDRYEPNAETTMVLDSPPRIEFHPGAQETAAWPEETWASGTWWPIDGL</sequence>
<dbReference type="SUPFAM" id="SSF53474">
    <property type="entry name" value="alpha/beta-Hydrolases"/>
    <property type="match status" value="1"/>
</dbReference>
<keyword evidence="2 3" id="KW-0378">Hydrolase</keyword>
<proteinExistence type="inferred from homology"/>
<dbReference type="PROSITE" id="PS00122">
    <property type="entry name" value="CARBOXYLESTERASE_B_1"/>
    <property type="match status" value="1"/>
</dbReference>
<dbReference type="PANTHER" id="PTHR11559">
    <property type="entry name" value="CARBOXYLESTERASE"/>
    <property type="match status" value="1"/>
</dbReference>
<dbReference type="GO" id="GO:0016787">
    <property type="term" value="F:hydrolase activity"/>
    <property type="evidence" value="ECO:0007669"/>
    <property type="project" value="UniProtKB-KW"/>
</dbReference>
<dbReference type="Pfam" id="PF00135">
    <property type="entry name" value="COesterase"/>
    <property type="match status" value="1"/>
</dbReference>
<evidence type="ECO:0000256" key="1">
    <source>
        <dbReference type="ARBA" id="ARBA00005964"/>
    </source>
</evidence>
<evidence type="ECO:0000313" key="6">
    <source>
        <dbReference type="Proteomes" id="UP000032336"/>
    </source>
</evidence>
<dbReference type="EMBL" id="JXUW01000015">
    <property type="protein sequence ID" value="KJE76507.1"/>
    <property type="molecule type" value="Genomic_DNA"/>
</dbReference>
<comment type="caution">
    <text evidence="5">The sequence shown here is derived from an EMBL/GenBank/DDBJ whole genome shotgun (WGS) entry which is preliminary data.</text>
</comment>
<name>A0A0D8FW75_9ACTN</name>
<comment type="similarity">
    <text evidence="1 3">Belongs to the type-B carboxylesterase/lipase family.</text>
</comment>
<organism evidence="5 6">
    <name type="scientific">Ferrimicrobium acidiphilum DSM 19497</name>
    <dbReference type="NCBI Taxonomy" id="1121877"/>
    <lineage>
        <taxon>Bacteria</taxon>
        <taxon>Bacillati</taxon>
        <taxon>Actinomycetota</taxon>
        <taxon>Acidimicrobiia</taxon>
        <taxon>Acidimicrobiales</taxon>
        <taxon>Acidimicrobiaceae</taxon>
        <taxon>Ferrimicrobium</taxon>
    </lineage>
</organism>
<dbReference type="STRING" id="1121877.FEAC_17340"/>
<evidence type="ECO:0000313" key="5">
    <source>
        <dbReference type="EMBL" id="KJE76507.1"/>
    </source>
</evidence>
<dbReference type="Proteomes" id="UP000032336">
    <property type="component" value="Unassembled WGS sequence"/>
</dbReference>
<dbReference type="PATRIC" id="fig|1121877.4.peg.1925"/>
<evidence type="ECO:0000256" key="2">
    <source>
        <dbReference type="ARBA" id="ARBA00022801"/>
    </source>
</evidence>
<evidence type="ECO:0000259" key="4">
    <source>
        <dbReference type="Pfam" id="PF00135"/>
    </source>
</evidence>
<reference evidence="5 6" key="1">
    <citation type="submission" date="2015-01" db="EMBL/GenBank/DDBJ databases">
        <title>Draft genome of the acidophilic iron oxidizer Ferrimicrobium acidiphilum strain T23.</title>
        <authorList>
            <person name="Poehlein A."/>
            <person name="Eisen S."/>
            <person name="Schloemann M."/>
            <person name="Johnson B.D."/>
            <person name="Daniel R."/>
            <person name="Muehling M."/>
        </authorList>
    </citation>
    <scope>NUCLEOTIDE SEQUENCE [LARGE SCALE GENOMIC DNA]</scope>
    <source>
        <strain evidence="5 6">T23</strain>
    </source>
</reference>
<dbReference type="Gene3D" id="3.40.50.1820">
    <property type="entry name" value="alpha/beta hydrolase"/>
    <property type="match status" value="1"/>
</dbReference>
<dbReference type="InterPro" id="IPR019826">
    <property type="entry name" value="Carboxylesterase_B_AS"/>
</dbReference>
<dbReference type="InterPro" id="IPR002018">
    <property type="entry name" value="CarbesteraseB"/>
</dbReference>
<accession>A0A0D8FW75</accession>
<gene>
    <name evidence="5" type="primary">pnbA</name>
    <name evidence="5" type="ORF">FEAC_17340</name>
</gene>
<dbReference type="eggNOG" id="COG2272">
    <property type="taxonomic scope" value="Bacteria"/>
</dbReference>
<dbReference type="ESTHER" id="9actn-a0a0d8fw75">
    <property type="family name" value="Carb_B_Bacteria"/>
</dbReference>